<evidence type="ECO:0000256" key="5">
    <source>
        <dbReference type="ARBA" id="ARBA00023136"/>
    </source>
</evidence>
<protein>
    <submittedName>
        <fullName evidence="8">ABC transporter permease</fullName>
    </submittedName>
</protein>
<evidence type="ECO:0000259" key="7">
    <source>
        <dbReference type="Pfam" id="PF02687"/>
    </source>
</evidence>
<keyword evidence="2" id="KW-1003">Cell membrane</keyword>
<name>A0A9X4MI93_9BACT</name>
<dbReference type="AlphaFoldDB" id="A0A9X4MI93"/>
<dbReference type="Proteomes" id="UP001154240">
    <property type="component" value="Unassembled WGS sequence"/>
</dbReference>
<dbReference type="EMBL" id="JAPHEH010000001">
    <property type="protein sequence ID" value="MDG4476715.1"/>
    <property type="molecule type" value="Genomic_DNA"/>
</dbReference>
<evidence type="ECO:0000256" key="2">
    <source>
        <dbReference type="ARBA" id="ARBA00022475"/>
    </source>
</evidence>
<dbReference type="Pfam" id="PF02687">
    <property type="entry name" value="FtsX"/>
    <property type="match status" value="1"/>
</dbReference>
<gene>
    <name evidence="8" type="ORF">OLX77_11180</name>
</gene>
<proteinExistence type="predicted"/>
<organism evidence="8 9">
    <name type="scientific">Thiovibrio frasassiensis</name>
    <dbReference type="NCBI Taxonomy" id="2984131"/>
    <lineage>
        <taxon>Bacteria</taxon>
        <taxon>Pseudomonadati</taxon>
        <taxon>Thermodesulfobacteriota</taxon>
        <taxon>Desulfobulbia</taxon>
        <taxon>Desulfobulbales</taxon>
        <taxon>Thiovibrionaceae</taxon>
        <taxon>Thiovibrio</taxon>
    </lineage>
</organism>
<dbReference type="RefSeq" id="WP_307633680.1">
    <property type="nucleotide sequence ID" value="NZ_JAPHEH010000001.1"/>
</dbReference>
<sequence>MTPRNAYSIIAIAWKGVSRKMFRNLILMLAVGLLVGLLTFAMLFNKAVEEDIEAASQRLGADIVIVPSEAKGTAEEFILDSRIKSFYMDKFVFDDISQLPDIKQATYHIYLNTLSSGCCSIDEGQVIVFDQDKDFVIAPWLEVGPKHLQPGQVYVGSYVYEYLGLINTASLFGKGVKVVGHLQQTRTGLDHGVFMRLDDLNKISPEATGGYKAGKISIIFIKVKDGVSTDKVVADIRRVNPTVGVMTRGDIGADVRNTLGDIIRVFSITILISSLLALLLAWSTFTVLANERRREVGILRAIGAHQIHIMKIFLAEALLISSMGGLAGVLIGHSLIHYLAKDFSLLRTLGAVSTITAGNITIGLIAMGVGIVICLVGAAIPILRLARMEPLLAIKDA</sequence>
<evidence type="ECO:0000313" key="8">
    <source>
        <dbReference type="EMBL" id="MDG4476715.1"/>
    </source>
</evidence>
<accession>A0A9X4MI93</accession>
<dbReference type="InterPro" id="IPR003838">
    <property type="entry name" value="ABC3_permease_C"/>
</dbReference>
<feature type="transmembrane region" description="Helical" evidence="6">
    <location>
        <begin position="25"/>
        <end position="44"/>
    </location>
</feature>
<feature type="transmembrane region" description="Helical" evidence="6">
    <location>
        <begin position="265"/>
        <end position="288"/>
    </location>
</feature>
<keyword evidence="3 6" id="KW-0812">Transmembrane</keyword>
<dbReference type="InterPro" id="IPR051125">
    <property type="entry name" value="ABC-4/HrtB_transporter"/>
</dbReference>
<evidence type="ECO:0000313" key="9">
    <source>
        <dbReference type="Proteomes" id="UP001154240"/>
    </source>
</evidence>
<comment type="caution">
    <text evidence="8">The sequence shown here is derived from an EMBL/GenBank/DDBJ whole genome shotgun (WGS) entry which is preliminary data.</text>
</comment>
<reference evidence="8" key="1">
    <citation type="journal article" date="2022" name="bioRxiv">
        <title>Thiovibrio frasassiensisgen. nov., sp. nov., an autotrophic, elemental sulfur disproportionating bacterium isolated from sulfidic karst sediment, and proposal of Thiovibrionaceae fam. nov.</title>
        <authorList>
            <person name="Aronson H."/>
            <person name="Thomas C."/>
            <person name="Bhattacharyya M."/>
            <person name="Eckstein S."/>
            <person name="Jensen S."/>
            <person name="Barco R."/>
            <person name="Macalady J."/>
            <person name="Amend J."/>
        </authorList>
    </citation>
    <scope>NUCLEOTIDE SEQUENCE</scope>
    <source>
        <strain evidence="8">RS19-109</strain>
    </source>
</reference>
<evidence type="ECO:0000256" key="4">
    <source>
        <dbReference type="ARBA" id="ARBA00022989"/>
    </source>
</evidence>
<evidence type="ECO:0000256" key="1">
    <source>
        <dbReference type="ARBA" id="ARBA00004651"/>
    </source>
</evidence>
<evidence type="ECO:0000256" key="3">
    <source>
        <dbReference type="ARBA" id="ARBA00022692"/>
    </source>
</evidence>
<dbReference type="GO" id="GO:0005886">
    <property type="term" value="C:plasma membrane"/>
    <property type="evidence" value="ECO:0007669"/>
    <property type="project" value="UniProtKB-SubCell"/>
</dbReference>
<feature type="transmembrane region" description="Helical" evidence="6">
    <location>
        <begin position="360"/>
        <end position="383"/>
    </location>
</feature>
<dbReference type="PANTHER" id="PTHR43738:SF2">
    <property type="entry name" value="ABC TRANSPORTER PERMEASE"/>
    <property type="match status" value="1"/>
</dbReference>
<feature type="domain" description="ABC3 transporter permease C-terminal" evidence="7">
    <location>
        <begin position="268"/>
        <end position="390"/>
    </location>
</feature>
<reference evidence="8" key="2">
    <citation type="submission" date="2022-10" db="EMBL/GenBank/DDBJ databases">
        <authorList>
            <person name="Aronson H.S."/>
        </authorList>
    </citation>
    <scope>NUCLEOTIDE SEQUENCE</scope>
    <source>
        <strain evidence="8">RS19-109</strain>
    </source>
</reference>
<keyword evidence="9" id="KW-1185">Reference proteome</keyword>
<comment type="subcellular location">
    <subcellularLocation>
        <location evidence="1">Cell membrane</location>
        <topology evidence="1">Multi-pass membrane protein</topology>
    </subcellularLocation>
</comment>
<dbReference type="PANTHER" id="PTHR43738">
    <property type="entry name" value="ABC TRANSPORTER, MEMBRANE PROTEIN"/>
    <property type="match status" value="1"/>
</dbReference>
<evidence type="ECO:0000256" key="6">
    <source>
        <dbReference type="SAM" id="Phobius"/>
    </source>
</evidence>
<keyword evidence="5 6" id="KW-0472">Membrane</keyword>
<feature type="transmembrane region" description="Helical" evidence="6">
    <location>
        <begin position="309"/>
        <end position="340"/>
    </location>
</feature>
<keyword evidence="4 6" id="KW-1133">Transmembrane helix</keyword>